<evidence type="ECO:0000313" key="2">
    <source>
        <dbReference type="Proteomes" id="UP000729402"/>
    </source>
</evidence>
<reference evidence="1" key="1">
    <citation type="journal article" date="2021" name="bioRxiv">
        <title>Whole Genome Assembly and Annotation of Northern Wild Rice, Zizania palustris L., Supports a Whole Genome Duplication in the Zizania Genus.</title>
        <authorList>
            <person name="Haas M."/>
            <person name="Kono T."/>
            <person name="Macchietto M."/>
            <person name="Millas R."/>
            <person name="McGilp L."/>
            <person name="Shao M."/>
            <person name="Duquette J."/>
            <person name="Hirsch C.N."/>
            <person name="Kimball J."/>
        </authorList>
    </citation>
    <scope>NUCLEOTIDE SEQUENCE</scope>
    <source>
        <tissue evidence="1">Fresh leaf tissue</tissue>
    </source>
</reference>
<comment type="caution">
    <text evidence="1">The sequence shown here is derived from an EMBL/GenBank/DDBJ whole genome shotgun (WGS) entry which is preliminary data.</text>
</comment>
<organism evidence="1 2">
    <name type="scientific">Zizania palustris</name>
    <name type="common">Northern wild rice</name>
    <dbReference type="NCBI Taxonomy" id="103762"/>
    <lineage>
        <taxon>Eukaryota</taxon>
        <taxon>Viridiplantae</taxon>
        <taxon>Streptophyta</taxon>
        <taxon>Embryophyta</taxon>
        <taxon>Tracheophyta</taxon>
        <taxon>Spermatophyta</taxon>
        <taxon>Magnoliopsida</taxon>
        <taxon>Liliopsida</taxon>
        <taxon>Poales</taxon>
        <taxon>Poaceae</taxon>
        <taxon>BOP clade</taxon>
        <taxon>Oryzoideae</taxon>
        <taxon>Oryzeae</taxon>
        <taxon>Zizaniinae</taxon>
        <taxon>Zizania</taxon>
    </lineage>
</organism>
<dbReference type="EMBL" id="JAAALK010000282">
    <property type="protein sequence ID" value="KAG8081094.1"/>
    <property type="molecule type" value="Genomic_DNA"/>
</dbReference>
<dbReference type="AlphaFoldDB" id="A0A8J5W6K3"/>
<keyword evidence="2" id="KW-1185">Reference proteome</keyword>
<protein>
    <submittedName>
        <fullName evidence="1">Uncharacterized protein</fullName>
    </submittedName>
</protein>
<dbReference type="Proteomes" id="UP000729402">
    <property type="component" value="Unassembled WGS sequence"/>
</dbReference>
<gene>
    <name evidence="1" type="ORF">GUJ93_ZPchr0007g3670</name>
</gene>
<accession>A0A8J5W6K3</accession>
<reference evidence="1" key="2">
    <citation type="submission" date="2021-02" db="EMBL/GenBank/DDBJ databases">
        <authorList>
            <person name="Kimball J.A."/>
            <person name="Haas M.W."/>
            <person name="Macchietto M."/>
            <person name="Kono T."/>
            <person name="Duquette J."/>
            <person name="Shao M."/>
        </authorList>
    </citation>
    <scope>NUCLEOTIDE SEQUENCE</scope>
    <source>
        <tissue evidence="1">Fresh leaf tissue</tissue>
    </source>
</reference>
<sequence length="131" mass="14166">MCGVSPCHRPPPTRLQLPGPCGAPSPKLAFVAIGSDRFTAAIATGEANIGKIMAFNAVMKAPRCLHPRRAHDSDINVVRRGWRHGAVVARVPDCLVIDAALPARHGGQVELGLLVALRSLVIFFQRKRQLY</sequence>
<proteinExistence type="predicted"/>
<name>A0A8J5W6K3_ZIZPA</name>
<evidence type="ECO:0000313" key="1">
    <source>
        <dbReference type="EMBL" id="KAG8081094.1"/>
    </source>
</evidence>